<dbReference type="GO" id="GO:0005886">
    <property type="term" value="C:plasma membrane"/>
    <property type="evidence" value="ECO:0007669"/>
    <property type="project" value="UniProtKB-SubCell"/>
</dbReference>
<keyword evidence="12" id="KW-1185">Reference proteome</keyword>
<evidence type="ECO:0000313" key="11">
    <source>
        <dbReference type="EMBL" id="MPV85859.1"/>
    </source>
</evidence>
<keyword evidence="5 9" id="KW-0472">Membrane</keyword>
<accession>A0A6N7EWR4</accession>
<dbReference type="PANTHER" id="PTHR38035:SF1">
    <property type="entry name" value="ANCILLARY SECYEG TRANSLOCON SUBUNIT"/>
    <property type="match status" value="1"/>
</dbReference>
<evidence type="ECO:0000256" key="8">
    <source>
        <dbReference type="ARBA" id="ARBA00024235"/>
    </source>
</evidence>
<dbReference type="InParanoid" id="A0A6N7EWR4"/>
<proteinExistence type="inferred from homology"/>
<dbReference type="InterPro" id="IPR018704">
    <property type="entry name" value="SecYEG/CpoB_TPR"/>
</dbReference>
<reference evidence="11 12" key="1">
    <citation type="submission" date="2019-10" db="EMBL/GenBank/DDBJ databases">
        <title>Cardiobacteriales fam. a chemoheterotrophic member of the order Cardiobacteriales, and proposal of Cardiobacteriales fam. nov.</title>
        <authorList>
            <person name="Wang C."/>
        </authorList>
    </citation>
    <scope>NUCLEOTIDE SEQUENCE [LARGE SCALE GENOMIC DNA]</scope>
    <source>
        <strain evidence="11 12">ML27</strain>
    </source>
</reference>
<evidence type="ECO:0000256" key="9">
    <source>
        <dbReference type="SAM" id="Phobius"/>
    </source>
</evidence>
<evidence type="ECO:0000259" key="10">
    <source>
        <dbReference type="Pfam" id="PF09976"/>
    </source>
</evidence>
<gene>
    <name evidence="11" type="ORF">GCU85_03785</name>
</gene>
<evidence type="ECO:0000256" key="3">
    <source>
        <dbReference type="ARBA" id="ARBA00022692"/>
    </source>
</evidence>
<dbReference type="Pfam" id="PF09976">
    <property type="entry name" value="TPR_21"/>
    <property type="match status" value="1"/>
</dbReference>
<dbReference type="Proteomes" id="UP000471298">
    <property type="component" value="Unassembled WGS sequence"/>
</dbReference>
<organism evidence="11 12">
    <name type="scientific">Ostreibacterium oceani</name>
    <dbReference type="NCBI Taxonomy" id="2654998"/>
    <lineage>
        <taxon>Bacteria</taxon>
        <taxon>Pseudomonadati</taxon>
        <taxon>Pseudomonadota</taxon>
        <taxon>Gammaproteobacteria</taxon>
        <taxon>Cardiobacteriales</taxon>
        <taxon>Ostreibacteriaceae</taxon>
        <taxon>Ostreibacterium</taxon>
    </lineage>
</organism>
<feature type="transmembrane region" description="Helical" evidence="9">
    <location>
        <begin position="24"/>
        <end position="42"/>
    </location>
</feature>
<comment type="caution">
    <text evidence="11">The sequence shown here is derived from an EMBL/GenBank/DDBJ whole genome shotgun (WGS) entry which is preliminary data.</text>
</comment>
<dbReference type="EMBL" id="WHNW01000003">
    <property type="protein sequence ID" value="MPV85859.1"/>
    <property type="molecule type" value="Genomic_DNA"/>
</dbReference>
<evidence type="ECO:0000256" key="1">
    <source>
        <dbReference type="ARBA" id="ARBA00004401"/>
    </source>
</evidence>
<evidence type="ECO:0000256" key="5">
    <source>
        <dbReference type="ARBA" id="ARBA00023136"/>
    </source>
</evidence>
<comment type="subcellular location">
    <subcellularLocation>
        <location evidence="1">Cell membrane</location>
        <topology evidence="1">Single-pass type II membrane protein</topology>
    </subcellularLocation>
</comment>
<evidence type="ECO:0000256" key="4">
    <source>
        <dbReference type="ARBA" id="ARBA00022989"/>
    </source>
</evidence>
<dbReference type="InterPro" id="IPR026039">
    <property type="entry name" value="YfgM"/>
</dbReference>
<evidence type="ECO:0000256" key="2">
    <source>
        <dbReference type="ARBA" id="ARBA00022475"/>
    </source>
</evidence>
<dbReference type="AlphaFoldDB" id="A0A6N7EWR4"/>
<dbReference type="SUPFAM" id="SSF48452">
    <property type="entry name" value="TPR-like"/>
    <property type="match status" value="1"/>
</dbReference>
<keyword evidence="6" id="KW-0143">Chaperone</keyword>
<keyword evidence="4 9" id="KW-1133">Transmembrane helix</keyword>
<protein>
    <recommendedName>
        <fullName evidence="8">Ancillary SecYEG translocon subunit</fullName>
    </recommendedName>
</protein>
<dbReference type="Gene3D" id="1.25.40.10">
    <property type="entry name" value="Tetratricopeptide repeat domain"/>
    <property type="match status" value="1"/>
</dbReference>
<dbReference type="PANTHER" id="PTHR38035">
    <property type="entry name" value="UPF0070 PROTEIN YFGM"/>
    <property type="match status" value="1"/>
</dbReference>
<dbReference type="InterPro" id="IPR011990">
    <property type="entry name" value="TPR-like_helical_dom_sf"/>
</dbReference>
<dbReference type="GO" id="GO:0044877">
    <property type="term" value="F:protein-containing complex binding"/>
    <property type="evidence" value="ECO:0007669"/>
    <property type="project" value="InterPro"/>
</dbReference>
<evidence type="ECO:0000256" key="6">
    <source>
        <dbReference type="ARBA" id="ARBA00023186"/>
    </source>
</evidence>
<evidence type="ECO:0000313" key="12">
    <source>
        <dbReference type="Proteomes" id="UP000471298"/>
    </source>
</evidence>
<dbReference type="RefSeq" id="WP_152809533.1">
    <property type="nucleotide sequence ID" value="NZ_WHNW01000003.1"/>
</dbReference>
<sequence length="217" mass="24194">MDKIEIDRTEQEREELVKQFIKDYWLVAVLAVGGAIGLVYGLEYYKKRQFLTYNDAAMNLSAVEAALTDNATETALNSVTAMQQQNDQAKTGFATVATLSLAKHYFDSKDYKAALAQYDWLIANAPDAAYQQMASIRKARVLAEMGEVTQAVEALSRVESTNFMDEANLLKGDIYLADAQFEQAISAYESISDLINPQLVQQRLDIVNIKKAQADTQ</sequence>
<keyword evidence="2" id="KW-1003">Cell membrane</keyword>
<feature type="domain" description="Ancillary SecYEG translocon subunit/Cell division coordinator CpoB TPR" evidence="10">
    <location>
        <begin position="18"/>
        <end position="205"/>
    </location>
</feature>
<name>A0A6N7EWR4_9GAMM</name>
<comment type="similarity">
    <text evidence="7">Belongs to the YfgM family.</text>
</comment>
<evidence type="ECO:0000256" key="7">
    <source>
        <dbReference type="ARBA" id="ARBA00024197"/>
    </source>
</evidence>
<keyword evidence="3 9" id="KW-0812">Transmembrane</keyword>